<dbReference type="InterPro" id="IPR006553">
    <property type="entry name" value="Leu-rich_rpt_Cys-con_subtyp"/>
</dbReference>
<dbReference type="Pfam" id="PF12937">
    <property type="entry name" value="F-box-like"/>
    <property type="match status" value="1"/>
</dbReference>
<dbReference type="Proteomes" id="UP000436088">
    <property type="component" value="Unassembled WGS sequence"/>
</dbReference>
<reference evidence="2" key="1">
    <citation type="submission" date="2019-09" db="EMBL/GenBank/DDBJ databases">
        <title>Draft genome information of white flower Hibiscus syriacus.</title>
        <authorList>
            <person name="Kim Y.-M."/>
        </authorList>
    </citation>
    <scope>NUCLEOTIDE SEQUENCE [LARGE SCALE GENOMIC DNA]</scope>
    <source>
        <strain evidence="2">YM2019G1</strain>
    </source>
</reference>
<dbReference type="EMBL" id="VEPZ02001419">
    <property type="protein sequence ID" value="KAE8674333.1"/>
    <property type="molecule type" value="Genomic_DNA"/>
</dbReference>
<organism evidence="2 3">
    <name type="scientific">Hibiscus syriacus</name>
    <name type="common">Rose of Sharon</name>
    <dbReference type="NCBI Taxonomy" id="106335"/>
    <lineage>
        <taxon>Eukaryota</taxon>
        <taxon>Viridiplantae</taxon>
        <taxon>Streptophyta</taxon>
        <taxon>Embryophyta</taxon>
        <taxon>Tracheophyta</taxon>
        <taxon>Spermatophyta</taxon>
        <taxon>Magnoliopsida</taxon>
        <taxon>eudicotyledons</taxon>
        <taxon>Gunneridae</taxon>
        <taxon>Pentapetalae</taxon>
        <taxon>rosids</taxon>
        <taxon>malvids</taxon>
        <taxon>Malvales</taxon>
        <taxon>Malvaceae</taxon>
        <taxon>Malvoideae</taxon>
        <taxon>Hibiscus</taxon>
    </lineage>
</organism>
<dbReference type="PANTHER" id="PTHR13318:SF105">
    <property type="entry name" value="F-BOX_LRR-REPEAT PROTEIN 3"/>
    <property type="match status" value="1"/>
</dbReference>
<dbReference type="InterPro" id="IPR032675">
    <property type="entry name" value="LRR_dom_sf"/>
</dbReference>
<dbReference type="SUPFAM" id="SSF52047">
    <property type="entry name" value="RNI-like"/>
    <property type="match status" value="1"/>
</dbReference>
<dbReference type="GO" id="GO:0031146">
    <property type="term" value="P:SCF-dependent proteasomal ubiquitin-dependent protein catabolic process"/>
    <property type="evidence" value="ECO:0007669"/>
    <property type="project" value="TreeGrafter"/>
</dbReference>
<dbReference type="SMART" id="SM00367">
    <property type="entry name" value="LRR_CC"/>
    <property type="match status" value="3"/>
</dbReference>
<accession>A0A6A2XF37</accession>
<evidence type="ECO:0000313" key="2">
    <source>
        <dbReference type="EMBL" id="KAE8674333.1"/>
    </source>
</evidence>
<evidence type="ECO:0000259" key="1">
    <source>
        <dbReference type="Pfam" id="PF12937"/>
    </source>
</evidence>
<feature type="domain" description="F-box" evidence="1">
    <location>
        <begin position="66"/>
        <end position="100"/>
    </location>
</feature>
<keyword evidence="3" id="KW-1185">Reference proteome</keyword>
<dbReference type="PANTHER" id="PTHR13318">
    <property type="entry name" value="PARTNER OF PAIRED, ISOFORM B-RELATED"/>
    <property type="match status" value="1"/>
</dbReference>
<name>A0A6A2XF37_HIBSY</name>
<dbReference type="GO" id="GO:0019005">
    <property type="term" value="C:SCF ubiquitin ligase complex"/>
    <property type="evidence" value="ECO:0007669"/>
    <property type="project" value="TreeGrafter"/>
</dbReference>
<dbReference type="InterPro" id="IPR001810">
    <property type="entry name" value="F-box_dom"/>
</dbReference>
<gene>
    <name evidence="2" type="ORF">F3Y22_tig00111758pilonHSYRG00105</name>
</gene>
<comment type="caution">
    <text evidence="2">The sequence shown here is derived from an EMBL/GenBank/DDBJ whole genome shotgun (WGS) entry which is preliminary data.</text>
</comment>
<dbReference type="InterPro" id="IPR036047">
    <property type="entry name" value="F-box-like_dom_sf"/>
</dbReference>
<dbReference type="Pfam" id="PF13516">
    <property type="entry name" value="LRR_6"/>
    <property type="match status" value="2"/>
</dbReference>
<proteinExistence type="predicted"/>
<sequence>MPALVNHGGDDFCSGTSLYTNSTDLGRLCSISSRVDAYCPPRKRSRISASFSFGESEIEKNKKPSIDVLPDEYILEIFKRLPGGRERSSCACVSKYWLTLLTGIRKGEYVSSKEVKENVGSVSDDGFTRCLKGKKASDLRLAALAVGTSCRARGCPSLKSVSLWNVHRVGDEGLSQIAKECHLLEKLDLCLCPSVSDKGLIAIAESCPNFTTLSIECCPKIGNEGLQAIA</sequence>
<evidence type="ECO:0000313" key="3">
    <source>
        <dbReference type="Proteomes" id="UP000436088"/>
    </source>
</evidence>
<dbReference type="InterPro" id="IPR001611">
    <property type="entry name" value="Leu-rich_rpt"/>
</dbReference>
<dbReference type="AlphaFoldDB" id="A0A6A2XF37"/>
<dbReference type="Gene3D" id="3.80.10.10">
    <property type="entry name" value="Ribonuclease Inhibitor"/>
    <property type="match status" value="1"/>
</dbReference>
<protein>
    <submittedName>
        <fullName evidence="2">Calcium-transporting ATPase 8 family protein</fullName>
    </submittedName>
</protein>
<dbReference type="Gene3D" id="1.20.1280.50">
    <property type="match status" value="1"/>
</dbReference>
<dbReference type="SUPFAM" id="SSF81383">
    <property type="entry name" value="F-box domain"/>
    <property type="match status" value="1"/>
</dbReference>